<dbReference type="PANTHER" id="PTHR30461:SF23">
    <property type="entry name" value="DNA RECOMBINASE-RELATED"/>
    <property type="match status" value="1"/>
</dbReference>
<dbReference type="PROSITE" id="PS51737">
    <property type="entry name" value="RECOMBINASE_DNA_BIND"/>
    <property type="match status" value="1"/>
</dbReference>
<dbReference type="EMBL" id="JPJI01000026">
    <property type="protein sequence ID" value="KEZ93530.1"/>
    <property type="molecule type" value="Genomic_DNA"/>
</dbReference>
<proteinExistence type="predicted"/>
<dbReference type="InterPro" id="IPR038109">
    <property type="entry name" value="DNA_bind_recomb_sf"/>
</dbReference>
<dbReference type="InterPro" id="IPR036162">
    <property type="entry name" value="Resolvase-like_N_sf"/>
</dbReference>
<dbReference type="Gene3D" id="3.90.1750.20">
    <property type="entry name" value="Putative Large Serine Recombinase, Chain B, Domain 2"/>
    <property type="match status" value="1"/>
</dbReference>
<organism evidence="2 3">
    <name type="scientific">Nonlabens ulvanivorans</name>
    <name type="common">Persicivirga ulvanivorans</name>
    <dbReference type="NCBI Taxonomy" id="906888"/>
    <lineage>
        <taxon>Bacteria</taxon>
        <taxon>Pseudomonadati</taxon>
        <taxon>Bacteroidota</taxon>
        <taxon>Flavobacteriia</taxon>
        <taxon>Flavobacteriales</taxon>
        <taxon>Flavobacteriaceae</taxon>
        <taxon>Nonlabens</taxon>
    </lineage>
</organism>
<dbReference type="Pfam" id="PF07508">
    <property type="entry name" value="Recombinase"/>
    <property type="match status" value="1"/>
</dbReference>
<evidence type="ECO:0000259" key="1">
    <source>
        <dbReference type="PROSITE" id="PS51737"/>
    </source>
</evidence>
<reference evidence="2 3" key="1">
    <citation type="submission" date="2014-07" db="EMBL/GenBank/DDBJ databases">
        <title>Draft genome sequence of Nonlabens ulvanivorans, an ulvan degrading bacterium.</title>
        <authorList>
            <person name="Kopel M."/>
            <person name="Helbert W."/>
            <person name="Henrissat B."/>
            <person name="Doniger T."/>
            <person name="Banin E."/>
        </authorList>
    </citation>
    <scope>NUCLEOTIDE SEQUENCE [LARGE SCALE GENOMIC DNA]</scope>
    <source>
        <strain evidence="2 3">PLR</strain>
    </source>
</reference>
<evidence type="ECO:0000313" key="3">
    <source>
        <dbReference type="Proteomes" id="UP000028531"/>
    </source>
</evidence>
<dbReference type="PANTHER" id="PTHR30461">
    <property type="entry name" value="DNA-INVERTASE FROM LAMBDOID PROPHAGE"/>
    <property type="match status" value="1"/>
</dbReference>
<name>A0A084JX46_NONUL</name>
<sequence length="585" mass="68246">MLAIYTRLSVESESKSIDYQKREGIQFAKEMSLQYELYDEGAGVSGTNDITERPVLSKLISDISDTSKNISAVWMRSQDRLDRNSMVYFIFLDAVKKSNVLVYFGSKEQLDFNDPQTLLNTSILSAFNAYYAGASRKKIKRVLHDNAEKGKVWGIVPYGYRTDENQKLEIYEEESKVVELIFKLALKGWGGKRIATKLNLDKIPTRYHNYEGTLKTKNKYTKEVSRKSKKDIVWAAKTVTDMLQNKWYVGTRTYGEKTFACPIIINDIDFYKVQNLFKKRKNFRSFEGKHKYLLKGKLRCKCGRNLYGRYKKHGRENYYMCSSKREATMNCGSASINIPRLDSFIIQHLFESKNLINHLEEVLNNSDKLKTLNYELSEIISKISILSRKKNKYAKYLADELEGDETILDLYKKTKRELEIGIDTQMKIQAKIDDLSSKKGLNNYKEIKKKIKSNDLMNDFESLQEAIHQILDEIVIDSTIREDKSVFLKLSISYKNIDLEDKEKVLWVAERMNGKSIEKFEFIGKVNQVDDINDSIFNYLKQMSSMNENLVSHLKKEGLSNRYINKQKKFQTIYVDKKSLFHFNK</sequence>
<feature type="domain" description="Recombinase" evidence="1">
    <location>
        <begin position="157"/>
        <end position="283"/>
    </location>
</feature>
<dbReference type="InterPro" id="IPR025827">
    <property type="entry name" value="Zn_ribbon_recom_dom"/>
</dbReference>
<evidence type="ECO:0000313" key="2">
    <source>
        <dbReference type="EMBL" id="KEZ93530.1"/>
    </source>
</evidence>
<dbReference type="Gene3D" id="3.40.50.1390">
    <property type="entry name" value="Resolvase, N-terminal catalytic domain"/>
    <property type="match status" value="1"/>
</dbReference>
<dbReference type="OrthoDB" id="1094757at2"/>
<dbReference type="GO" id="GO:0000150">
    <property type="term" value="F:DNA strand exchange activity"/>
    <property type="evidence" value="ECO:0007669"/>
    <property type="project" value="InterPro"/>
</dbReference>
<dbReference type="CDD" id="cd00338">
    <property type="entry name" value="Ser_Recombinase"/>
    <property type="match status" value="1"/>
</dbReference>
<dbReference type="GO" id="GO:0003677">
    <property type="term" value="F:DNA binding"/>
    <property type="evidence" value="ECO:0007669"/>
    <property type="project" value="InterPro"/>
</dbReference>
<dbReference type="Pfam" id="PF00239">
    <property type="entry name" value="Resolvase"/>
    <property type="match status" value="1"/>
</dbReference>
<dbReference type="RefSeq" id="WP_036580943.1">
    <property type="nucleotide sequence ID" value="NZ_JPJI01000026.1"/>
</dbReference>
<dbReference type="InterPro" id="IPR050639">
    <property type="entry name" value="SSR_resolvase"/>
</dbReference>
<accession>A0A084JX46</accession>
<comment type="caution">
    <text evidence="2">The sequence shown here is derived from an EMBL/GenBank/DDBJ whole genome shotgun (WGS) entry which is preliminary data.</text>
</comment>
<dbReference type="Pfam" id="PF13408">
    <property type="entry name" value="Zn_ribbon_recom"/>
    <property type="match status" value="1"/>
</dbReference>
<protein>
    <recommendedName>
        <fullName evidence="1">Recombinase domain-containing protein</fullName>
    </recommendedName>
</protein>
<dbReference type="SMART" id="SM00857">
    <property type="entry name" value="Resolvase"/>
    <property type="match status" value="1"/>
</dbReference>
<dbReference type="AlphaFoldDB" id="A0A084JX46"/>
<dbReference type="Proteomes" id="UP000028531">
    <property type="component" value="Unassembled WGS sequence"/>
</dbReference>
<dbReference type="InterPro" id="IPR006119">
    <property type="entry name" value="Resolv_N"/>
</dbReference>
<dbReference type="SUPFAM" id="SSF53041">
    <property type="entry name" value="Resolvase-like"/>
    <property type="match status" value="1"/>
</dbReference>
<dbReference type="InterPro" id="IPR011109">
    <property type="entry name" value="DNA_bind_recombinase_dom"/>
</dbReference>
<gene>
    <name evidence="2" type="ORF">IL45_04780</name>
</gene>